<reference evidence="1" key="1">
    <citation type="journal article" date="2015" name="Nature">
        <title>Complex archaea that bridge the gap between prokaryotes and eukaryotes.</title>
        <authorList>
            <person name="Spang A."/>
            <person name="Saw J.H."/>
            <person name="Jorgensen S.L."/>
            <person name="Zaremba-Niedzwiedzka K."/>
            <person name="Martijn J."/>
            <person name="Lind A.E."/>
            <person name="van Eijk R."/>
            <person name="Schleper C."/>
            <person name="Guy L."/>
            <person name="Ettema T.J."/>
        </authorList>
    </citation>
    <scope>NUCLEOTIDE SEQUENCE</scope>
</reference>
<proteinExistence type="predicted"/>
<comment type="caution">
    <text evidence="1">The sequence shown here is derived from an EMBL/GenBank/DDBJ whole genome shotgun (WGS) entry which is preliminary data.</text>
</comment>
<dbReference type="EMBL" id="LAZR01004620">
    <property type="protein sequence ID" value="KKN06988.1"/>
    <property type="molecule type" value="Genomic_DNA"/>
</dbReference>
<sequence>MENKPTKEQYIEEKRLFCGCCRCYGVDRCDKHAQGLRDLLGKKLI</sequence>
<dbReference type="AlphaFoldDB" id="A0A0F9QNW0"/>
<protein>
    <submittedName>
        <fullName evidence="1">Uncharacterized protein</fullName>
    </submittedName>
</protein>
<gene>
    <name evidence="1" type="ORF">LCGC14_1071780</name>
</gene>
<organism evidence="1">
    <name type="scientific">marine sediment metagenome</name>
    <dbReference type="NCBI Taxonomy" id="412755"/>
    <lineage>
        <taxon>unclassified sequences</taxon>
        <taxon>metagenomes</taxon>
        <taxon>ecological metagenomes</taxon>
    </lineage>
</organism>
<accession>A0A0F9QNW0</accession>
<name>A0A0F9QNW0_9ZZZZ</name>
<evidence type="ECO:0000313" key="1">
    <source>
        <dbReference type="EMBL" id="KKN06988.1"/>
    </source>
</evidence>